<evidence type="ECO:0000259" key="5">
    <source>
        <dbReference type="Pfam" id="PF01625"/>
    </source>
</evidence>
<feature type="domain" description="Peptide methionine sulphoxide reductase MsrA" evidence="5">
    <location>
        <begin position="84"/>
        <end position="241"/>
    </location>
</feature>
<dbReference type="EMBL" id="BDRX01000017">
    <property type="protein sequence ID" value="GBF90530.1"/>
    <property type="molecule type" value="Genomic_DNA"/>
</dbReference>
<dbReference type="PANTHER" id="PTHR43774:SF1">
    <property type="entry name" value="PEPTIDE METHIONINE SULFOXIDE REDUCTASE MSRA 2"/>
    <property type="match status" value="1"/>
</dbReference>
<dbReference type="InterPro" id="IPR002569">
    <property type="entry name" value="Met_Sox_Rdtase_MsrA_dom"/>
</dbReference>
<dbReference type="Proteomes" id="UP000247498">
    <property type="component" value="Unassembled WGS sequence"/>
</dbReference>
<dbReference type="HAMAP" id="MF_01401">
    <property type="entry name" value="MsrA"/>
    <property type="match status" value="1"/>
</dbReference>
<name>A0A2V0NY76_9CHLO</name>
<gene>
    <name evidence="6" type="ORF">Rsub_03526</name>
</gene>
<proteinExistence type="inferred from homology"/>
<dbReference type="InParanoid" id="A0A2V0NY76"/>
<dbReference type="AlphaFoldDB" id="A0A2V0NY76"/>
<protein>
    <recommendedName>
        <fullName evidence="2">peptide-methionine (S)-S-oxide reductase</fullName>
        <ecNumber evidence="2">1.8.4.11</ecNumber>
    </recommendedName>
    <alternativeName>
        <fullName evidence="4">Peptide-methionine (S)-S-oxide reductase</fullName>
    </alternativeName>
</protein>
<evidence type="ECO:0000256" key="3">
    <source>
        <dbReference type="ARBA" id="ARBA00023002"/>
    </source>
</evidence>
<evidence type="ECO:0000256" key="4">
    <source>
        <dbReference type="ARBA" id="ARBA00030643"/>
    </source>
</evidence>
<sequence length="262" mass="28003">MRVACTLRTAASTALAPARAALPRPLAAAPAHRAAPTARAVPRTAPPAPFAFAPGAATRLPGLAPRRARSVATAAGESGSAMATAFLGTGCFWCTEACYEQLKGVSKVASGYAGGSVPNPTYEQVCGKKTGHIECIRVDFDPAVVSYKELLEVFFTIHDPTTPDRQGNDVGPQYASAIFYTDEEQLATARQVIEEVTTAKMWPAPIVTKLLPLATDGAARFWPAEGYHQGYYQANPRQGYCMFVVEPKVAKFRAKWAAKLIK</sequence>
<evidence type="ECO:0000313" key="7">
    <source>
        <dbReference type="Proteomes" id="UP000247498"/>
    </source>
</evidence>
<comment type="caution">
    <text evidence="6">The sequence shown here is derived from an EMBL/GenBank/DDBJ whole genome shotgun (WGS) entry which is preliminary data.</text>
</comment>
<comment type="similarity">
    <text evidence="1">Belongs to the MsrA Met sulfoxide reductase family.</text>
</comment>
<dbReference type="Pfam" id="PF01625">
    <property type="entry name" value="PMSR"/>
    <property type="match status" value="1"/>
</dbReference>
<dbReference type="InterPro" id="IPR036509">
    <property type="entry name" value="Met_Sox_Rdtase_MsrA_sf"/>
</dbReference>
<dbReference type="PANTHER" id="PTHR43774">
    <property type="entry name" value="PEPTIDE METHIONINE SULFOXIDE REDUCTASE"/>
    <property type="match status" value="1"/>
</dbReference>
<dbReference type="Gene3D" id="3.30.1060.10">
    <property type="entry name" value="Peptide methionine sulphoxide reductase MsrA"/>
    <property type="match status" value="1"/>
</dbReference>
<dbReference type="EC" id="1.8.4.11" evidence="2"/>
<reference evidence="6 7" key="1">
    <citation type="journal article" date="2018" name="Sci. Rep.">
        <title>Raphidocelis subcapitata (=Pseudokirchneriella subcapitata) provides an insight into genome evolution and environmental adaptations in the Sphaeropleales.</title>
        <authorList>
            <person name="Suzuki S."/>
            <person name="Yamaguchi H."/>
            <person name="Nakajima N."/>
            <person name="Kawachi M."/>
        </authorList>
    </citation>
    <scope>NUCLEOTIDE SEQUENCE [LARGE SCALE GENOMIC DNA]</scope>
    <source>
        <strain evidence="6 7">NIES-35</strain>
    </source>
</reference>
<dbReference type="OrthoDB" id="77405at2759"/>
<keyword evidence="3" id="KW-0560">Oxidoreductase</keyword>
<organism evidence="6 7">
    <name type="scientific">Raphidocelis subcapitata</name>
    <dbReference type="NCBI Taxonomy" id="307507"/>
    <lineage>
        <taxon>Eukaryota</taxon>
        <taxon>Viridiplantae</taxon>
        <taxon>Chlorophyta</taxon>
        <taxon>core chlorophytes</taxon>
        <taxon>Chlorophyceae</taxon>
        <taxon>CS clade</taxon>
        <taxon>Sphaeropleales</taxon>
        <taxon>Selenastraceae</taxon>
        <taxon>Raphidocelis</taxon>
    </lineage>
</organism>
<accession>A0A2V0NY76</accession>
<evidence type="ECO:0000256" key="2">
    <source>
        <dbReference type="ARBA" id="ARBA00012502"/>
    </source>
</evidence>
<keyword evidence="7" id="KW-1185">Reference proteome</keyword>
<dbReference type="GO" id="GO:0008113">
    <property type="term" value="F:peptide-methionine (S)-S-oxide reductase activity"/>
    <property type="evidence" value="ECO:0007669"/>
    <property type="project" value="UniProtKB-EC"/>
</dbReference>
<dbReference type="SUPFAM" id="SSF55068">
    <property type="entry name" value="Peptide methionine sulfoxide reductase"/>
    <property type="match status" value="1"/>
</dbReference>
<dbReference type="STRING" id="307507.A0A2V0NY76"/>
<evidence type="ECO:0000313" key="6">
    <source>
        <dbReference type="EMBL" id="GBF90530.1"/>
    </source>
</evidence>
<evidence type="ECO:0000256" key="1">
    <source>
        <dbReference type="ARBA" id="ARBA00005591"/>
    </source>
</evidence>
<dbReference type="NCBIfam" id="TIGR00401">
    <property type="entry name" value="msrA"/>
    <property type="match status" value="1"/>
</dbReference>